<proteinExistence type="predicted"/>
<gene>
    <name evidence="2" type="ORF">METZ01_LOCUS1986</name>
</gene>
<keyword evidence="1" id="KW-0808">Transferase</keyword>
<dbReference type="EMBL" id="UINC01000104">
    <property type="protein sequence ID" value="SUZ49132.1"/>
    <property type="molecule type" value="Genomic_DNA"/>
</dbReference>
<dbReference type="GO" id="GO:0008410">
    <property type="term" value="F:CoA-transferase activity"/>
    <property type="evidence" value="ECO:0007669"/>
    <property type="project" value="TreeGrafter"/>
</dbReference>
<evidence type="ECO:0000256" key="1">
    <source>
        <dbReference type="ARBA" id="ARBA00022679"/>
    </source>
</evidence>
<dbReference type="PANTHER" id="PTHR48207:SF3">
    <property type="entry name" value="SUCCINATE--HYDROXYMETHYLGLUTARATE COA-TRANSFERASE"/>
    <property type="match status" value="1"/>
</dbReference>
<protein>
    <recommendedName>
        <fullName evidence="3">Carnitine dehydratase</fullName>
    </recommendedName>
</protein>
<dbReference type="SUPFAM" id="SSF89796">
    <property type="entry name" value="CoA-transferase family III (CaiB/BaiF)"/>
    <property type="match status" value="1"/>
</dbReference>
<accession>A0A381N3E0</accession>
<evidence type="ECO:0000313" key="2">
    <source>
        <dbReference type="EMBL" id="SUZ49132.1"/>
    </source>
</evidence>
<sequence length="417" mass="46017">MTNNSSNPEINGPLTGIKVLDWTIWQFGPVSTSMMGDMGADVIKIEALDGDPSRGLSRASSMKMDLGEGRIAYFETCNRNKRSIAVNLKTEEGRKIIYDLCKDADVFVQNFRSGVAERLGVGYETLKNINPQLIYGSANGYGPLGPDATQPSFDGCGQARSGLMMSATQGGQEYPTQVTQGVSDQIGGIMLCQGILAALVSRSIRGIGQKVETSHLSANMWLQGLGVSMSLLQGGVGFSPYNRREPVNPLSNVYRTADGRFIMMMHLQPDQYWEPLLEAMGLPEFIGDIRYSDMPSRAKHSLEVVAILDKRFEEKTAAEWDSIFREFSTDFIYSLVQTVQDLPYDPQVIANDFITKFDHPVLGEVQMCNHPSIYSETPAGIWKEAPEVGQHTEEILVDELGYGWDDIEKLQSTGAIL</sequence>
<dbReference type="InterPro" id="IPR003673">
    <property type="entry name" value="CoA-Trfase_fam_III"/>
</dbReference>
<reference evidence="2" key="1">
    <citation type="submission" date="2018-05" db="EMBL/GenBank/DDBJ databases">
        <authorList>
            <person name="Lanie J.A."/>
            <person name="Ng W.-L."/>
            <person name="Kazmierczak K.M."/>
            <person name="Andrzejewski T.M."/>
            <person name="Davidsen T.M."/>
            <person name="Wayne K.J."/>
            <person name="Tettelin H."/>
            <person name="Glass J.I."/>
            <person name="Rusch D."/>
            <person name="Podicherti R."/>
            <person name="Tsui H.-C.T."/>
            <person name="Winkler M.E."/>
        </authorList>
    </citation>
    <scope>NUCLEOTIDE SEQUENCE</scope>
</reference>
<organism evidence="2">
    <name type="scientific">marine metagenome</name>
    <dbReference type="NCBI Taxonomy" id="408172"/>
    <lineage>
        <taxon>unclassified sequences</taxon>
        <taxon>metagenomes</taxon>
        <taxon>ecological metagenomes</taxon>
    </lineage>
</organism>
<dbReference type="Gene3D" id="3.30.1540.10">
    <property type="entry name" value="formyl-coa transferase, domain 3"/>
    <property type="match status" value="1"/>
</dbReference>
<evidence type="ECO:0008006" key="3">
    <source>
        <dbReference type="Google" id="ProtNLM"/>
    </source>
</evidence>
<dbReference type="PANTHER" id="PTHR48207">
    <property type="entry name" value="SUCCINATE--HYDROXYMETHYLGLUTARATE COA-TRANSFERASE"/>
    <property type="match status" value="1"/>
</dbReference>
<dbReference type="Gene3D" id="3.40.50.10540">
    <property type="entry name" value="Crotonobetainyl-coa:carnitine coa-transferase, domain 1"/>
    <property type="match status" value="1"/>
</dbReference>
<dbReference type="InterPro" id="IPR044855">
    <property type="entry name" value="CoA-Trfase_III_dom3_sf"/>
</dbReference>
<dbReference type="Pfam" id="PF02515">
    <property type="entry name" value="CoA_transf_3"/>
    <property type="match status" value="1"/>
</dbReference>
<name>A0A381N3E0_9ZZZZ</name>
<dbReference type="InterPro" id="IPR023606">
    <property type="entry name" value="CoA-Trfase_III_dom_1_sf"/>
</dbReference>
<dbReference type="InterPro" id="IPR050483">
    <property type="entry name" value="CoA-transferase_III_domain"/>
</dbReference>
<dbReference type="AlphaFoldDB" id="A0A381N3E0"/>